<feature type="transmembrane region" description="Helical" evidence="7">
    <location>
        <begin position="272"/>
        <end position="293"/>
    </location>
</feature>
<sequence length="368" mass="40260">MGFLMGIAYRSWTSGAARSADNFYVLCIGRMLNGIGESTFRVLTVPLVERITPESKRSLWMGFYYGGIAIGCGIAYLYGSVTARHLGWDWSFYHCAIAMTPLIYLCHVNIPASVDVPFDAKTEATTTPTSVSTDILTVLRSPIFVTSAVGLAAVNFSLQAMITFVPAIFIGLRLFNEAWSSTIYGALVVVTGAIGSPVEPFRLLVACRQRSVFLLGAVVVGALTPLVLNAEHAGWFILLMAVSCICIFATFGSSSIAILLSVPPQYRGLASGFALTIQNLLGNVPGPITLGYVKKWLAPGCGSIVGADNKDHVYPECFEEHNQDGLRKMWLVMILWMAWALLFWPLAYVLARRRYKEADRFNFVPLQG</sequence>
<evidence type="ECO:0000256" key="7">
    <source>
        <dbReference type="SAM" id="Phobius"/>
    </source>
</evidence>
<feature type="transmembrane region" description="Helical" evidence="7">
    <location>
        <begin position="210"/>
        <end position="228"/>
    </location>
</feature>
<dbReference type="InterPro" id="IPR036259">
    <property type="entry name" value="MFS_trans_sf"/>
</dbReference>
<dbReference type="PROSITE" id="PS50850">
    <property type="entry name" value="MFS"/>
    <property type="match status" value="1"/>
</dbReference>
<gene>
    <name evidence="9" type="ORF">Ae201684_005313</name>
</gene>
<evidence type="ECO:0000256" key="5">
    <source>
        <dbReference type="ARBA" id="ARBA00023136"/>
    </source>
</evidence>
<dbReference type="Pfam" id="PF07690">
    <property type="entry name" value="MFS_1"/>
    <property type="match status" value="1"/>
</dbReference>
<dbReference type="InterPro" id="IPR011701">
    <property type="entry name" value="MFS"/>
</dbReference>
<feature type="transmembrane region" description="Helical" evidence="7">
    <location>
        <begin position="329"/>
        <end position="351"/>
    </location>
</feature>
<comment type="caution">
    <text evidence="9">The sequence shown here is derived from an EMBL/GenBank/DDBJ whole genome shotgun (WGS) entry which is preliminary data.</text>
</comment>
<dbReference type="GO" id="GO:0016020">
    <property type="term" value="C:membrane"/>
    <property type="evidence" value="ECO:0007669"/>
    <property type="project" value="UniProtKB-SubCell"/>
</dbReference>
<reference evidence="9 10" key="1">
    <citation type="submission" date="2019-07" db="EMBL/GenBank/DDBJ databases">
        <title>Genomics analysis of Aphanomyces spp. identifies a new class of oomycete effector associated with host adaptation.</title>
        <authorList>
            <person name="Gaulin E."/>
        </authorList>
    </citation>
    <scope>NUCLEOTIDE SEQUENCE [LARGE SCALE GENOMIC DNA]</scope>
    <source>
        <strain evidence="9 10">ATCC 201684</strain>
    </source>
</reference>
<accession>A0A6G0XFL2</accession>
<dbReference type="AlphaFoldDB" id="A0A6G0XFL2"/>
<dbReference type="PANTHER" id="PTHR23505:SF79">
    <property type="entry name" value="PROTEIN SPINSTER"/>
    <property type="match status" value="1"/>
</dbReference>
<keyword evidence="10" id="KW-1185">Reference proteome</keyword>
<evidence type="ECO:0000256" key="3">
    <source>
        <dbReference type="ARBA" id="ARBA00022692"/>
    </source>
</evidence>
<feature type="domain" description="Major facilitator superfamily (MFS) profile" evidence="8">
    <location>
        <begin position="1"/>
        <end position="355"/>
    </location>
</feature>
<name>A0A6G0XFL2_9STRA</name>
<evidence type="ECO:0000256" key="2">
    <source>
        <dbReference type="ARBA" id="ARBA00022448"/>
    </source>
</evidence>
<feature type="transmembrane region" description="Helical" evidence="7">
    <location>
        <begin position="234"/>
        <end position="260"/>
    </location>
</feature>
<dbReference type="EMBL" id="VJMJ01000068">
    <property type="protein sequence ID" value="KAF0738943.1"/>
    <property type="molecule type" value="Genomic_DNA"/>
</dbReference>
<protein>
    <recommendedName>
        <fullName evidence="8">Major facilitator superfamily (MFS) profile domain-containing protein</fullName>
    </recommendedName>
</protein>
<feature type="transmembrane region" description="Helical" evidence="7">
    <location>
        <begin position="178"/>
        <end position="198"/>
    </location>
</feature>
<feature type="transmembrane region" description="Helical" evidence="7">
    <location>
        <begin position="59"/>
        <end position="78"/>
    </location>
</feature>
<proteinExistence type="inferred from homology"/>
<dbReference type="InterPro" id="IPR020846">
    <property type="entry name" value="MFS_dom"/>
</dbReference>
<evidence type="ECO:0000313" key="10">
    <source>
        <dbReference type="Proteomes" id="UP000481153"/>
    </source>
</evidence>
<keyword evidence="2" id="KW-0813">Transport</keyword>
<organism evidence="9 10">
    <name type="scientific">Aphanomyces euteiches</name>
    <dbReference type="NCBI Taxonomy" id="100861"/>
    <lineage>
        <taxon>Eukaryota</taxon>
        <taxon>Sar</taxon>
        <taxon>Stramenopiles</taxon>
        <taxon>Oomycota</taxon>
        <taxon>Saprolegniomycetes</taxon>
        <taxon>Saprolegniales</taxon>
        <taxon>Verrucalvaceae</taxon>
        <taxon>Aphanomyces</taxon>
    </lineage>
</organism>
<dbReference type="SUPFAM" id="SSF103473">
    <property type="entry name" value="MFS general substrate transporter"/>
    <property type="match status" value="1"/>
</dbReference>
<dbReference type="GO" id="GO:0022857">
    <property type="term" value="F:transmembrane transporter activity"/>
    <property type="evidence" value="ECO:0007669"/>
    <property type="project" value="InterPro"/>
</dbReference>
<dbReference type="Gene3D" id="1.20.1250.20">
    <property type="entry name" value="MFS general substrate transporter like domains"/>
    <property type="match status" value="1"/>
</dbReference>
<dbReference type="Proteomes" id="UP000481153">
    <property type="component" value="Unassembled WGS sequence"/>
</dbReference>
<evidence type="ECO:0000259" key="8">
    <source>
        <dbReference type="PROSITE" id="PS50850"/>
    </source>
</evidence>
<dbReference type="PANTHER" id="PTHR23505">
    <property type="entry name" value="SPINSTER"/>
    <property type="match status" value="1"/>
</dbReference>
<keyword evidence="4 7" id="KW-1133">Transmembrane helix</keyword>
<evidence type="ECO:0000256" key="1">
    <source>
        <dbReference type="ARBA" id="ARBA00004141"/>
    </source>
</evidence>
<keyword evidence="3 7" id="KW-0812">Transmembrane</keyword>
<evidence type="ECO:0000256" key="6">
    <source>
        <dbReference type="ARBA" id="ARBA00024338"/>
    </source>
</evidence>
<evidence type="ECO:0000256" key="4">
    <source>
        <dbReference type="ARBA" id="ARBA00022989"/>
    </source>
</evidence>
<evidence type="ECO:0000313" key="9">
    <source>
        <dbReference type="EMBL" id="KAF0738943.1"/>
    </source>
</evidence>
<comment type="similarity">
    <text evidence="6">Belongs to the major facilitator superfamily. Spinster (TC 2.A.1.49) family.</text>
</comment>
<keyword evidence="5 7" id="KW-0472">Membrane</keyword>
<comment type="subcellular location">
    <subcellularLocation>
        <location evidence="1">Membrane</location>
        <topology evidence="1">Multi-pass membrane protein</topology>
    </subcellularLocation>
</comment>
<feature type="transmembrane region" description="Helical" evidence="7">
    <location>
        <begin position="90"/>
        <end position="110"/>
    </location>
</feature>
<dbReference type="VEuPathDB" id="FungiDB:AeMF1_016046"/>
<feature type="transmembrane region" description="Helical" evidence="7">
    <location>
        <begin position="149"/>
        <end position="172"/>
    </location>
</feature>
<dbReference type="InterPro" id="IPR044770">
    <property type="entry name" value="MFS_spinster-like"/>
</dbReference>